<evidence type="ECO:0000256" key="4">
    <source>
        <dbReference type="RuleBase" id="RU365026"/>
    </source>
</evidence>
<dbReference type="eggNOG" id="KOG2344">
    <property type="taxonomic scope" value="Eukaryota"/>
</dbReference>
<dbReference type="InterPro" id="IPR016159">
    <property type="entry name" value="Cullin_repeat-like_dom_sf"/>
</dbReference>
<sequence length="661" mass="72338">MTTFETAYGYFTPVADAQHITMPITLSARQAADEEARAEVDVLTSRLEKTAQLTKKIQASLTRLETSGRSVQEAIGPIHGNTQRLQVLGNNIDSILGAIETVRGPSDIKNNEEEIIRSGPDNAGLSSYLASMNRVTRALSDLKSTNMKSNRQALSDLSRLIQFGNQQLESVFRRILQEDAAPVEPLNFITKQKPWPTLSQDKTTRLGLINSFVGARQQSSMGAQESPTAKIYANVRGPYLQASLANLAAASVNTAKKKSADAIYKHGTNGIGMYAQAIKGAYIAEHENVCALFARDDWGRVFNLACQGAMDDVGRTLRELNVHIRAHLTTDCFLAYEILEIISQLSSRVETQTGELKGPFGSVLKPIRDTARSSLAELLDDTRKRVSGIQSIPIDVPPLPITTETMARLQTMVEFLRPISGIMISLGDGNWKSASGANPSADATPSLASFDVTADGKELFAHYSADTVDALLSSLQAKGAQLLKTKQLQGVFLANNLVVVNRMISASDLAPLLKSRIPSLDTWKKKATSLYMDPWLETSRILMDVVHTGGSRTGGGRPGRPTSGSTGNESAAVVKALSSKERDAIKEKFRQFNATFDELVAKHKMLTMEKEVREVFARDVQAMVEPLYGRFWDRYHELDRRRGKYVKYDRGAVAAICAGLA</sequence>
<dbReference type="OrthoDB" id="1922221at2759"/>
<evidence type="ECO:0000259" key="6">
    <source>
        <dbReference type="Pfam" id="PF03081"/>
    </source>
</evidence>
<proteinExistence type="inferred from homology"/>
<dbReference type="GO" id="GO:0000145">
    <property type="term" value="C:exocyst"/>
    <property type="evidence" value="ECO:0007669"/>
    <property type="project" value="InterPro"/>
</dbReference>
<protein>
    <recommendedName>
        <fullName evidence="4">Exocyst complex protein EXO70</fullName>
    </recommendedName>
</protein>
<comment type="similarity">
    <text evidence="1 4">Belongs to the EXO70 family.</text>
</comment>
<evidence type="ECO:0000256" key="5">
    <source>
        <dbReference type="SAM" id="MobiDB-lite"/>
    </source>
</evidence>
<name>A0A177AGX1_9PEZI</name>
<dbReference type="PANTHER" id="PTHR12542">
    <property type="entry name" value="EXOCYST COMPLEX PROTEIN EXO70"/>
    <property type="match status" value="1"/>
</dbReference>
<keyword evidence="2 4" id="KW-0813">Transport</keyword>
<dbReference type="Pfam" id="PF20669">
    <property type="entry name" value="Exo70_N"/>
    <property type="match status" value="1"/>
</dbReference>
<dbReference type="GO" id="GO:0005546">
    <property type="term" value="F:phosphatidylinositol-4,5-bisphosphate binding"/>
    <property type="evidence" value="ECO:0007669"/>
    <property type="project" value="InterPro"/>
</dbReference>
<keyword evidence="3 4" id="KW-0268">Exocytosis</keyword>
<dbReference type="RefSeq" id="XP_024326622.1">
    <property type="nucleotide sequence ID" value="XM_024465891.1"/>
</dbReference>
<dbReference type="GeneID" id="36285307"/>
<organism evidence="7">
    <name type="scientific">Pseudogymnoascus destructans</name>
    <dbReference type="NCBI Taxonomy" id="655981"/>
    <lineage>
        <taxon>Eukaryota</taxon>
        <taxon>Fungi</taxon>
        <taxon>Dikarya</taxon>
        <taxon>Ascomycota</taxon>
        <taxon>Pezizomycotina</taxon>
        <taxon>Leotiomycetes</taxon>
        <taxon>Thelebolales</taxon>
        <taxon>Thelebolaceae</taxon>
        <taxon>Pseudogymnoascus</taxon>
    </lineage>
</organism>
<dbReference type="Pfam" id="PF03081">
    <property type="entry name" value="Exo70_C"/>
    <property type="match status" value="1"/>
</dbReference>
<evidence type="ECO:0000256" key="3">
    <source>
        <dbReference type="ARBA" id="ARBA00022483"/>
    </source>
</evidence>
<dbReference type="InterPro" id="IPR004140">
    <property type="entry name" value="Exo70"/>
</dbReference>
<dbReference type="SUPFAM" id="SSF74788">
    <property type="entry name" value="Cullin repeat-like"/>
    <property type="match status" value="1"/>
</dbReference>
<dbReference type="EMBL" id="KV441389">
    <property type="protein sequence ID" value="OAF61347.1"/>
    <property type="molecule type" value="Genomic_DNA"/>
</dbReference>
<gene>
    <name evidence="7" type="primary">EXO70</name>
    <name evidence="7" type="ORF">VC83_02224</name>
</gene>
<evidence type="ECO:0000256" key="1">
    <source>
        <dbReference type="ARBA" id="ARBA00006756"/>
    </source>
</evidence>
<reference evidence="7" key="1">
    <citation type="submission" date="2016-03" db="EMBL/GenBank/DDBJ databases">
        <title>Updated assembly of Pseudogymnoascus destructans, the fungus causing white-nose syndrome of bats.</title>
        <authorList>
            <person name="Palmer J.M."/>
            <person name="Drees K.P."/>
            <person name="Foster J.T."/>
            <person name="Lindner D.L."/>
        </authorList>
    </citation>
    <scope>NUCLEOTIDE SEQUENCE [LARGE SCALE GENOMIC DNA]</scope>
    <source>
        <strain evidence="7">20631-21</strain>
    </source>
</reference>
<dbReference type="GO" id="GO:0005935">
    <property type="term" value="C:cellular bud neck"/>
    <property type="evidence" value="ECO:0007669"/>
    <property type="project" value="UniProtKB-SubCell"/>
</dbReference>
<evidence type="ECO:0000256" key="2">
    <source>
        <dbReference type="ARBA" id="ARBA00022448"/>
    </source>
</evidence>
<feature type="domain" description="Exocyst complex subunit Exo70 C-terminal" evidence="6">
    <location>
        <begin position="268"/>
        <end position="655"/>
    </location>
</feature>
<dbReference type="Proteomes" id="UP000077154">
    <property type="component" value="Unassembled WGS sequence"/>
</dbReference>
<dbReference type="InterPro" id="IPR046364">
    <property type="entry name" value="Exo70_C"/>
</dbReference>
<dbReference type="AlphaFoldDB" id="A0A177AGX1"/>
<feature type="region of interest" description="Disordered" evidence="5">
    <location>
        <begin position="547"/>
        <end position="569"/>
    </location>
</feature>
<dbReference type="GO" id="GO:0006887">
    <property type="term" value="P:exocytosis"/>
    <property type="evidence" value="ECO:0007669"/>
    <property type="project" value="UniProtKB-KW"/>
</dbReference>
<accession>A0A177AGX1</accession>
<keyword evidence="4" id="KW-0653">Protein transport</keyword>
<dbReference type="GO" id="GO:0015031">
    <property type="term" value="P:protein transport"/>
    <property type="evidence" value="ECO:0007669"/>
    <property type="project" value="UniProtKB-KW"/>
</dbReference>
<evidence type="ECO:0000313" key="7">
    <source>
        <dbReference type="EMBL" id="OAF61347.1"/>
    </source>
</evidence>
<comment type="subcellular location">
    <subcellularLocation>
        <location evidence="4">Bud</location>
    </subcellularLocation>
    <subcellularLocation>
        <location evidence="4">Bud neck</location>
    </subcellularLocation>
</comment>
<dbReference type="Gene3D" id="1.20.1280.170">
    <property type="entry name" value="Exocyst complex component Exo70"/>
    <property type="match status" value="1"/>
</dbReference>
<comment type="function">
    <text evidence="4">Involved in the secretory pathway as part of the exocyst complex which tethers secretory vesicles to the sites of exocytosis. Also plays a role in the assembly of the exocyst.</text>
</comment>
<dbReference type="PANTHER" id="PTHR12542:SF41">
    <property type="entry name" value="EXOCYST COMPLEX COMPONENT 7"/>
    <property type="match status" value="1"/>
</dbReference>
<dbReference type="VEuPathDB" id="FungiDB:GMDG_03289"/>